<name>A0A6J5NBW7_9CAUD</name>
<dbReference type="EMBL" id="LR796654">
    <property type="protein sequence ID" value="CAB4157200.1"/>
    <property type="molecule type" value="Genomic_DNA"/>
</dbReference>
<organism evidence="1">
    <name type="scientific">uncultured Caudovirales phage</name>
    <dbReference type="NCBI Taxonomy" id="2100421"/>
    <lineage>
        <taxon>Viruses</taxon>
        <taxon>Duplodnaviria</taxon>
        <taxon>Heunggongvirae</taxon>
        <taxon>Uroviricota</taxon>
        <taxon>Caudoviricetes</taxon>
        <taxon>Peduoviridae</taxon>
        <taxon>Maltschvirus</taxon>
        <taxon>Maltschvirus maltsch</taxon>
    </lineage>
</organism>
<sequence>MTKLPEPTKSTAKSIHRLYEERKEDPRPHMGCSIIGHSCDRYIWLTWRWALAEKFPGRIKRVFDTGKREEVRLVQDLRDLGIELYTIDEESGNQIAVHAHDGHFSGSVDGIGRGFEEAPKSWAVLECKTHNTKSFADLQKKGVRESKPQHYAQMQTYMGLLQIDRAMYLAQCKDTDDIHSEWVHFDEDVFKNYIDRAKRLIESSTPPGKLSEDPSWYECKWCDYYEHCHGEKIAQPNCRTCCHATPEKNAAWHCEAHGKKLTFKEQLKGCAQHLYIPDLVPFAKPIDGSANHIVYKKEDGTDFVNGSLPGQFKSTELAAIDPSMLGDKVVQDIKDIFGAEVGPGIAEMKDDLDLIYADDKSPEGLKFKAQIEKNKATIKALKDMTR</sequence>
<dbReference type="SUPFAM" id="SSF52980">
    <property type="entry name" value="Restriction endonuclease-like"/>
    <property type="match status" value="1"/>
</dbReference>
<evidence type="ECO:0008006" key="3">
    <source>
        <dbReference type="Google" id="ProtNLM"/>
    </source>
</evidence>
<evidence type="ECO:0000313" key="1">
    <source>
        <dbReference type="EMBL" id="CAB4157200.1"/>
    </source>
</evidence>
<dbReference type="InterPro" id="IPR011335">
    <property type="entry name" value="Restrct_endonuc-II-like"/>
</dbReference>
<dbReference type="Gene3D" id="3.90.320.10">
    <property type="match status" value="1"/>
</dbReference>
<dbReference type="InterPro" id="IPR011604">
    <property type="entry name" value="PDDEXK-like_dom_sf"/>
</dbReference>
<accession>A0A6J5NBW7</accession>
<reference evidence="1" key="1">
    <citation type="submission" date="2020-04" db="EMBL/GenBank/DDBJ databases">
        <authorList>
            <person name="Chiriac C."/>
            <person name="Salcher M."/>
            <person name="Ghai R."/>
            <person name="Kavagutti S V."/>
        </authorList>
    </citation>
    <scope>NUCLEOTIDE SEQUENCE</scope>
</reference>
<proteinExistence type="predicted"/>
<protein>
    <recommendedName>
        <fullName evidence="3">PD-(D/E)XK nuclease superfamily</fullName>
    </recommendedName>
</protein>
<evidence type="ECO:0000313" key="2">
    <source>
        <dbReference type="EMBL" id="CAB5225434.1"/>
    </source>
</evidence>
<dbReference type="EMBL" id="LR798346">
    <property type="protein sequence ID" value="CAB5225434.1"/>
    <property type="molecule type" value="Genomic_DNA"/>
</dbReference>
<gene>
    <name evidence="1" type="ORF">UFOVP686_3</name>
    <name evidence="2" type="ORF">UFOVP752_17</name>
</gene>